<dbReference type="AlphaFoldDB" id="A1CMZ3"/>
<keyword evidence="7" id="KW-0005">Acetoin biosynthesis</keyword>
<comment type="similarity">
    <text evidence="3">Belongs to the alpha-acetolactate decarboxylase family.</text>
</comment>
<dbReference type="PIRSF" id="PIRSF001332">
    <property type="entry name" value="Acetolac_decarb"/>
    <property type="match status" value="1"/>
</dbReference>
<dbReference type="GO" id="GO:0047605">
    <property type="term" value="F:acetolactate decarboxylase activity"/>
    <property type="evidence" value="ECO:0007669"/>
    <property type="project" value="UniProtKB-EC"/>
</dbReference>
<evidence type="ECO:0000256" key="4">
    <source>
        <dbReference type="ARBA" id="ARBA00013204"/>
    </source>
</evidence>
<keyword evidence="8" id="KW-0456">Lyase</keyword>
<dbReference type="Gene3D" id="3.30.1330.80">
    <property type="entry name" value="Hypothetical protein, similar to alpha- acetolactate decarboxylase, domain 2"/>
    <property type="match status" value="2"/>
</dbReference>
<evidence type="ECO:0000256" key="6">
    <source>
        <dbReference type="ARBA" id="ARBA00022793"/>
    </source>
</evidence>
<dbReference type="NCBIfam" id="TIGR01252">
    <property type="entry name" value="acetolac_decarb"/>
    <property type="match status" value="1"/>
</dbReference>
<dbReference type="InterPro" id="IPR005128">
    <property type="entry name" value="Acetolactate_a_deCO2ase"/>
</dbReference>
<dbReference type="CDD" id="cd17299">
    <property type="entry name" value="acetolactate_decarboxylase"/>
    <property type="match status" value="1"/>
</dbReference>
<dbReference type="KEGG" id="act:ACLA_098720"/>
<name>A1CMZ3_ASPCL</name>
<evidence type="ECO:0000256" key="1">
    <source>
        <dbReference type="ARBA" id="ARBA00001784"/>
    </source>
</evidence>
<dbReference type="eggNOG" id="ENOG502S81V">
    <property type="taxonomic scope" value="Eukaryota"/>
</dbReference>
<dbReference type="STRING" id="344612.A1CMZ3"/>
<dbReference type="OrthoDB" id="509395at2759"/>
<sequence length="236" mass="25681">MPLNHLYQYSLIGSLMQGVCEDGVSAAKVLTQGTHGLGTVSLLDGEIIVVDNEAYHFTSTGEVRTVAPTDTIPFAMMTDFRPTMSIGISALDLASLPQHVSPLLGDGKNYFLAVRVDGYFPSVTVRIIPKREKADEALGDLARRQTVRSLSHTRGTLFGFWSPEYTAGLSVVGFHLHYLSQDRRAGGHVLAFEAREAQLSAAVLEQCHLELPGTVEFRQTPIQVPELAAVESAEGW</sequence>
<evidence type="ECO:0000256" key="8">
    <source>
        <dbReference type="ARBA" id="ARBA00023239"/>
    </source>
</evidence>
<dbReference type="SUPFAM" id="SSF117856">
    <property type="entry name" value="AF0104/ALDC/Ptd012-like"/>
    <property type="match status" value="1"/>
</dbReference>
<dbReference type="Proteomes" id="UP000006701">
    <property type="component" value="Unassembled WGS sequence"/>
</dbReference>
<reference evidence="9 10" key="1">
    <citation type="journal article" date="2008" name="PLoS Genet.">
        <title>Genomic islands in the pathogenic filamentous fungus Aspergillus fumigatus.</title>
        <authorList>
            <person name="Fedorova N.D."/>
            <person name="Khaldi N."/>
            <person name="Joardar V.S."/>
            <person name="Maiti R."/>
            <person name="Amedeo P."/>
            <person name="Anderson M.J."/>
            <person name="Crabtree J."/>
            <person name="Silva J.C."/>
            <person name="Badger J.H."/>
            <person name="Albarraq A."/>
            <person name="Angiuoli S."/>
            <person name="Bussey H."/>
            <person name="Bowyer P."/>
            <person name="Cotty P.J."/>
            <person name="Dyer P.S."/>
            <person name="Egan A."/>
            <person name="Galens K."/>
            <person name="Fraser-Liggett C.M."/>
            <person name="Haas B.J."/>
            <person name="Inman J.M."/>
            <person name="Kent R."/>
            <person name="Lemieux S."/>
            <person name="Malavazi I."/>
            <person name="Orvis J."/>
            <person name="Roemer T."/>
            <person name="Ronning C.M."/>
            <person name="Sundaram J.P."/>
            <person name="Sutton G."/>
            <person name="Turner G."/>
            <person name="Venter J.C."/>
            <person name="White O.R."/>
            <person name="Whitty B.R."/>
            <person name="Youngman P."/>
            <person name="Wolfe K.H."/>
            <person name="Goldman G.H."/>
            <person name="Wortman J.R."/>
            <person name="Jiang B."/>
            <person name="Denning D.W."/>
            <person name="Nierman W.C."/>
        </authorList>
    </citation>
    <scope>NUCLEOTIDE SEQUENCE [LARGE SCALE GENOMIC DNA]</scope>
    <source>
        <strain evidence="10">ATCC 1007 / CBS 513.65 / DSM 816 / NCTC 3887 / NRRL 1</strain>
    </source>
</reference>
<comment type="catalytic activity">
    <reaction evidence="1">
        <text>(2S)-2-acetolactate + H(+) = (R)-acetoin + CO2</text>
        <dbReference type="Rhea" id="RHEA:21580"/>
        <dbReference type="ChEBI" id="CHEBI:15378"/>
        <dbReference type="ChEBI" id="CHEBI:15686"/>
        <dbReference type="ChEBI" id="CHEBI:16526"/>
        <dbReference type="ChEBI" id="CHEBI:58476"/>
        <dbReference type="EC" id="4.1.1.5"/>
    </reaction>
</comment>
<proteinExistence type="inferred from homology"/>
<protein>
    <recommendedName>
        <fullName evidence="5">Alpha-acetolactate decarboxylase</fullName>
        <ecNumber evidence="4">4.1.1.5</ecNumber>
    </recommendedName>
</protein>
<dbReference type="Pfam" id="PF03306">
    <property type="entry name" value="AAL_decarboxy"/>
    <property type="match status" value="1"/>
</dbReference>
<evidence type="ECO:0000256" key="2">
    <source>
        <dbReference type="ARBA" id="ARBA00005170"/>
    </source>
</evidence>
<comment type="pathway">
    <text evidence="2">Polyol metabolism; (R,R)-butane-2,3-diol biosynthesis; (R,R)-butane-2,3-diol from pyruvate: step 2/3.</text>
</comment>
<dbReference type="GO" id="GO:0045151">
    <property type="term" value="P:acetoin biosynthetic process"/>
    <property type="evidence" value="ECO:0007669"/>
    <property type="project" value="UniProtKB-KW"/>
</dbReference>
<evidence type="ECO:0000256" key="5">
    <source>
        <dbReference type="ARBA" id="ARBA00020164"/>
    </source>
</evidence>
<dbReference type="HOGENOM" id="CLU_072561_0_0_1"/>
<dbReference type="EMBL" id="DS027058">
    <property type="protein sequence ID" value="EAW08930.1"/>
    <property type="molecule type" value="Genomic_DNA"/>
</dbReference>
<evidence type="ECO:0000256" key="3">
    <source>
        <dbReference type="ARBA" id="ARBA00007106"/>
    </source>
</evidence>
<dbReference type="OMA" id="YKPMLEA"/>
<evidence type="ECO:0000313" key="9">
    <source>
        <dbReference type="EMBL" id="EAW08930.1"/>
    </source>
</evidence>
<gene>
    <name evidence="9" type="ORF">ACLA_098720</name>
</gene>
<evidence type="ECO:0000256" key="7">
    <source>
        <dbReference type="ARBA" id="ARBA00023061"/>
    </source>
</evidence>
<dbReference type="RefSeq" id="XP_001270356.1">
    <property type="nucleotide sequence ID" value="XM_001270355.1"/>
</dbReference>
<dbReference type="PANTHER" id="PTHR35524">
    <property type="entry name" value="ALPHA-ACETOLACTATE DECARBOXYLASE"/>
    <property type="match status" value="1"/>
</dbReference>
<dbReference type="PANTHER" id="PTHR35524:SF1">
    <property type="entry name" value="ALPHA-ACETOLACTATE DECARBOXYLASE"/>
    <property type="match status" value="1"/>
</dbReference>
<keyword evidence="6" id="KW-0210">Decarboxylase</keyword>
<evidence type="ECO:0000313" key="10">
    <source>
        <dbReference type="Proteomes" id="UP000006701"/>
    </source>
</evidence>
<dbReference type="GeneID" id="4702216"/>
<dbReference type="EC" id="4.1.1.5" evidence="4"/>
<dbReference type="VEuPathDB" id="FungiDB:ACLA_098720"/>
<organism evidence="9 10">
    <name type="scientific">Aspergillus clavatus (strain ATCC 1007 / CBS 513.65 / DSM 816 / NCTC 3887 / NRRL 1 / QM 1276 / 107)</name>
    <dbReference type="NCBI Taxonomy" id="344612"/>
    <lineage>
        <taxon>Eukaryota</taxon>
        <taxon>Fungi</taxon>
        <taxon>Dikarya</taxon>
        <taxon>Ascomycota</taxon>
        <taxon>Pezizomycotina</taxon>
        <taxon>Eurotiomycetes</taxon>
        <taxon>Eurotiomycetidae</taxon>
        <taxon>Eurotiales</taxon>
        <taxon>Aspergillaceae</taxon>
        <taxon>Aspergillus</taxon>
        <taxon>Aspergillus subgen. Fumigati</taxon>
    </lineage>
</organism>
<dbReference type="UniPathway" id="UPA00626">
    <property type="reaction ID" value="UER00678"/>
</dbReference>
<keyword evidence="10" id="KW-1185">Reference proteome</keyword>
<accession>A1CMZ3</accession>